<keyword evidence="2" id="KW-1185">Reference proteome</keyword>
<dbReference type="EMBL" id="CCAG010012173">
    <property type="status" value="NOT_ANNOTATED_CDS"/>
    <property type="molecule type" value="Genomic_DNA"/>
</dbReference>
<dbReference type="Proteomes" id="UP000092444">
    <property type="component" value="Unassembled WGS sequence"/>
</dbReference>
<dbReference type="Gene3D" id="3.30.420.10">
    <property type="entry name" value="Ribonuclease H-like superfamily/Ribonuclease H"/>
    <property type="match status" value="1"/>
</dbReference>
<evidence type="ECO:0000313" key="1">
    <source>
        <dbReference type="EnsemblMetazoa" id="GMOY011613-PA"/>
    </source>
</evidence>
<dbReference type="InterPro" id="IPR036397">
    <property type="entry name" value="RNaseH_sf"/>
</dbReference>
<dbReference type="VEuPathDB" id="VectorBase:GMOY011613"/>
<dbReference type="EMBL" id="CCAG010012172">
    <property type="status" value="NOT_ANNOTATED_CDS"/>
    <property type="molecule type" value="Genomic_DNA"/>
</dbReference>
<name>A0A1B0GE89_GLOMM</name>
<evidence type="ECO:0000313" key="2">
    <source>
        <dbReference type="Proteomes" id="UP000092444"/>
    </source>
</evidence>
<proteinExistence type="predicted"/>
<accession>A0A1B0GE89</accession>
<sequence length="93" mass="11041">MLRIKIWNVLLEKGRAMYIYNASPHANPKAIRRTQFCCHVYDTVLSIEHTKKDIPSQRPDINPIENLWYCVTKPFQQHMVFSKAELKKVLKQE</sequence>
<protein>
    <submittedName>
        <fullName evidence="1">Uncharacterized protein</fullName>
    </submittedName>
</protein>
<organism evidence="1 2">
    <name type="scientific">Glossina morsitans morsitans</name>
    <name type="common">Savannah tsetse fly</name>
    <dbReference type="NCBI Taxonomy" id="37546"/>
    <lineage>
        <taxon>Eukaryota</taxon>
        <taxon>Metazoa</taxon>
        <taxon>Ecdysozoa</taxon>
        <taxon>Arthropoda</taxon>
        <taxon>Hexapoda</taxon>
        <taxon>Insecta</taxon>
        <taxon>Pterygota</taxon>
        <taxon>Neoptera</taxon>
        <taxon>Endopterygota</taxon>
        <taxon>Diptera</taxon>
        <taxon>Brachycera</taxon>
        <taxon>Muscomorpha</taxon>
        <taxon>Hippoboscoidea</taxon>
        <taxon>Glossinidae</taxon>
        <taxon>Glossina</taxon>
    </lineage>
</organism>
<dbReference type="EnsemblMetazoa" id="GMOY011613-RA">
    <property type="protein sequence ID" value="GMOY011613-PA"/>
    <property type="gene ID" value="GMOY011613"/>
</dbReference>
<dbReference type="GO" id="GO:0003676">
    <property type="term" value="F:nucleic acid binding"/>
    <property type="evidence" value="ECO:0007669"/>
    <property type="project" value="InterPro"/>
</dbReference>
<reference evidence="1" key="1">
    <citation type="submission" date="2020-05" db="UniProtKB">
        <authorList>
            <consortium name="EnsemblMetazoa"/>
        </authorList>
    </citation>
    <scope>IDENTIFICATION</scope>
    <source>
        <strain evidence="1">Yale</strain>
    </source>
</reference>
<dbReference type="AlphaFoldDB" id="A0A1B0GE89"/>